<dbReference type="GO" id="GO:0009252">
    <property type="term" value="P:peptidoglycan biosynthetic process"/>
    <property type="evidence" value="ECO:0007669"/>
    <property type="project" value="TreeGrafter"/>
</dbReference>
<keyword evidence="4" id="KW-0812">Transmembrane</keyword>
<evidence type="ECO:0000256" key="1">
    <source>
        <dbReference type="ARBA" id="ARBA00022676"/>
    </source>
</evidence>
<dbReference type="InterPro" id="IPR001460">
    <property type="entry name" value="PCN-bd_Tpept"/>
</dbReference>
<protein>
    <recommendedName>
        <fullName evidence="5">Penicillin-binding protein transpeptidase domain-containing protein</fullName>
    </recommendedName>
</protein>
<evidence type="ECO:0000256" key="2">
    <source>
        <dbReference type="ARBA" id="ARBA00022679"/>
    </source>
</evidence>
<dbReference type="InterPro" id="IPR012338">
    <property type="entry name" value="Beta-lactam/transpept-like"/>
</dbReference>
<dbReference type="AlphaFoldDB" id="A0A5J4KP82"/>
<proteinExistence type="predicted"/>
<feature type="domain" description="Penicillin-binding protein transpeptidase" evidence="5">
    <location>
        <begin position="234"/>
        <end position="488"/>
    </location>
</feature>
<dbReference type="Pfam" id="PF00905">
    <property type="entry name" value="Transpeptidase"/>
    <property type="match status" value="1"/>
</dbReference>
<dbReference type="PANTHER" id="PTHR32282:SF15">
    <property type="entry name" value="PENICILLIN-BINDING PROTEIN 1C"/>
    <property type="match status" value="1"/>
</dbReference>
<dbReference type="Gene3D" id="3.40.710.10">
    <property type="entry name" value="DD-peptidase/beta-lactamase superfamily"/>
    <property type="match status" value="1"/>
</dbReference>
<dbReference type="Proteomes" id="UP000326912">
    <property type="component" value="Unassembled WGS sequence"/>
</dbReference>
<dbReference type="SUPFAM" id="SSF56601">
    <property type="entry name" value="beta-lactamase/transpeptidase-like"/>
    <property type="match status" value="1"/>
</dbReference>
<keyword evidence="2" id="KW-0808">Transferase</keyword>
<accession>A0A5J4KP82</accession>
<organism evidence="6 7">
    <name type="scientific">Dictyobacter vulcani</name>
    <dbReference type="NCBI Taxonomy" id="2607529"/>
    <lineage>
        <taxon>Bacteria</taxon>
        <taxon>Bacillati</taxon>
        <taxon>Chloroflexota</taxon>
        <taxon>Ktedonobacteria</taxon>
        <taxon>Ktedonobacterales</taxon>
        <taxon>Dictyobacteraceae</taxon>
        <taxon>Dictyobacter</taxon>
    </lineage>
</organism>
<keyword evidence="4" id="KW-0472">Membrane</keyword>
<evidence type="ECO:0000256" key="3">
    <source>
        <dbReference type="SAM" id="MobiDB-lite"/>
    </source>
</evidence>
<feature type="transmembrane region" description="Helical" evidence="4">
    <location>
        <begin position="107"/>
        <end position="127"/>
    </location>
</feature>
<gene>
    <name evidence="6" type="ORF">KDW_23990</name>
</gene>
<dbReference type="PANTHER" id="PTHR32282">
    <property type="entry name" value="BINDING PROTEIN TRANSPEPTIDASE, PUTATIVE-RELATED"/>
    <property type="match status" value="1"/>
</dbReference>
<feature type="region of interest" description="Disordered" evidence="3">
    <location>
        <begin position="75"/>
        <end position="99"/>
    </location>
</feature>
<keyword evidence="7" id="KW-1185">Reference proteome</keyword>
<evidence type="ECO:0000259" key="5">
    <source>
        <dbReference type="Pfam" id="PF00905"/>
    </source>
</evidence>
<evidence type="ECO:0000313" key="7">
    <source>
        <dbReference type="Proteomes" id="UP000326912"/>
    </source>
</evidence>
<evidence type="ECO:0000256" key="4">
    <source>
        <dbReference type="SAM" id="Phobius"/>
    </source>
</evidence>
<keyword evidence="4" id="KW-1133">Transmembrane helix</keyword>
<dbReference type="GO" id="GO:0008955">
    <property type="term" value="F:peptidoglycan glycosyltransferase activity"/>
    <property type="evidence" value="ECO:0007669"/>
    <property type="project" value="TreeGrafter"/>
</dbReference>
<dbReference type="RefSeq" id="WP_151756165.1">
    <property type="nucleotide sequence ID" value="NZ_BKZW01000001.1"/>
</dbReference>
<reference evidence="6 7" key="1">
    <citation type="submission" date="2019-10" db="EMBL/GenBank/DDBJ databases">
        <title>Dictyobacter vulcani sp. nov., within the class Ktedonobacteria, isolated from soil of volcanic Mt. Zao.</title>
        <authorList>
            <person name="Zheng Y."/>
            <person name="Wang C.M."/>
            <person name="Sakai Y."/>
            <person name="Abe K."/>
            <person name="Yokota A."/>
            <person name="Yabe S."/>
        </authorList>
    </citation>
    <scope>NUCLEOTIDE SEQUENCE [LARGE SCALE GENOMIC DNA]</scope>
    <source>
        <strain evidence="6 7">W12</strain>
    </source>
</reference>
<sequence length="560" mass="62103">MRPYDDKVTADNIEQKIEQVFQAHGQAQPGASPDEQVLQELYQTLYYGDDGIMDRVWHRLAERYPLLEEQPAMTDARTVVKFPQPSTANPPRPTPKLAPRKPWRRNLSILLIVAACILLIGSSLFIFTQYQKPFQPATPHPKSPLQMFDRHGKLLYQVESNDKVTLGTTPVTRDFINYSLNELANDLHVQQTELGRMGLNVTTTLDTNLQMQSYQKAQQTIVTAKKEHNIDDAATVVLDYHDGSIRALYGSVSNQDPEFNAATQKGRPPASTFKPIDYITAFEQGISPGEVVNDVHQIFPINEGNIQGYAPYDNDRNELGLISYRHALQTNRNIPAVELVTRTGINALSRQAQALGLDEIANGYAMSLGTQDQTVLNTTVAYGTMANQGVHVASHTIELVKGADGRVLYQASQAGKRILKSGVAFMITDILSDQQAHTQNFEACNPVILYTASSQQCQAGQPGTIRPAAIQTGESDMARDNWTVGYTTDYVVGVWAGNQKYEPLRNVAATDGAGQIWHDTMQLAEQGLPIRQFPAAPADVVQKTMTYQGLTTTDWYLKDH</sequence>
<dbReference type="EMBL" id="BKZW01000001">
    <property type="protein sequence ID" value="GER88237.1"/>
    <property type="molecule type" value="Genomic_DNA"/>
</dbReference>
<evidence type="ECO:0000313" key="6">
    <source>
        <dbReference type="EMBL" id="GER88237.1"/>
    </source>
</evidence>
<dbReference type="GO" id="GO:0008658">
    <property type="term" value="F:penicillin binding"/>
    <property type="evidence" value="ECO:0007669"/>
    <property type="project" value="InterPro"/>
</dbReference>
<comment type="caution">
    <text evidence="6">The sequence shown here is derived from an EMBL/GenBank/DDBJ whole genome shotgun (WGS) entry which is preliminary data.</text>
</comment>
<keyword evidence="1" id="KW-0328">Glycosyltransferase</keyword>
<dbReference type="GO" id="GO:0030288">
    <property type="term" value="C:outer membrane-bounded periplasmic space"/>
    <property type="evidence" value="ECO:0007669"/>
    <property type="project" value="TreeGrafter"/>
</dbReference>
<name>A0A5J4KP82_9CHLR</name>
<dbReference type="InterPro" id="IPR050396">
    <property type="entry name" value="Glycosyltr_51/Transpeptidase"/>
</dbReference>